<dbReference type="AlphaFoldDB" id="A0AAW0KRW4"/>
<accession>A0AAW0KRW4</accession>
<feature type="non-terminal residue" evidence="1">
    <location>
        <position position="1"/>
    </location>
</feature>
<evidence type="ECO:0000313" key="2">
    <source>
        <dbReference type="Proteomes" id="UP000237347"/>
    </source>
</evidence>
<dbReference type="EMBL" id="PKMF04000222">
    <property type="protein sequence ID" value="KAK7842328.1"/>
    <property type="molecule type" value="Genomic_DNA"/>
</dbReference>
<proteinExistence type="predicted"/>
<comment type="caution">
    <text evidence="1">The sequence shown here is derived from an EMBL/GenBank/DDBJ whole genome shotgun (WGS) entry which is preliminary data.</text>
</comment>
<name>A0AAW0KRW4_QUESU</name>
<sequence length="84" mass="10111">KKDDLTSLSDLKQTLWTINELSGSIPTSNRKPSCFVRTSTLRKQTFWTNSNHYWKFDQAHHFKFVHERTKWFNSCFRRKLSCLV</sequence>
<reference evidence="1 2" key="1">
    <citation type="journal article" date="2018" name="Sci. Data">
        <title>The draft genome sequence of cork oak.</title>
        <authorList>
            <person name="Ramos A.M."/>
            <person name="Usie A."/>
            <person name="Barbosa P."/>
            <person name="Barros P.M."/>
            <person name="Capote T."/>
            <person name="Chaves I."/>
            <person name="Simoes F."/>
            <person name="Abreu I."/>
            <person name="Carrasquinho I."/>
            <person name="Faro C."/>
            <person name="Guimaraes J.B."/>
            <person name="Mendonca D."/>
            <person name="Nobrega F."/>
            <person name="Rodrigues L."/>
            <person name="Saibo N.J.M."/>
            <person name="Varela M.C."/>
            <person name="Egas C."/>
            <person name="Matos J."/>
            <person name="Miguel C.M."/>
            <person name="Oliveira M.M."/>
            <person name="Ricardo C.P."/>
            <person name="Goncalves S."/>
        </authorList>
    </citation>
    <scope>NUCLEOTIDE SEQUENCE [LARGE SCALE GENOMIC DNA]</scope>
    <source>
        <strain evidence="2">cv. HL8</strain>
    </source>
</reference>
<evidence type="ECO:0000313" key="1">
    <source>
        <dbReference type="EMBL" id="KAK7842328.1"/>
    </source>
</evidence>
<keyword evidence="2" id="KW-1185">Reference proteome</keyword>
<organism evidence="1 2">
    <name type="scientific">Quercus suber</name>
    <name type="common">Cork oak</name>
    <dbReference type="NCBI Taxonomy" id="58331"/>
    <lineage>
        <taxon>Eukaryota</taxon>
        <taxon>Viridiplantae</taxon>
        <taxon>Streptophyta</taxon>
        <taxon>Embryophyta</taxon>
        <taxon>Tracheophyta</taxon>
        <taxon>Spermatophyta</taxon>
        <taxon>Magnoliopsida</taxon>
        <taxon>eudicotyledons</taxon>
        <taxon>Gunneridae</taxon>
        <taxon>Pentapetalae</taxon>
        <taxon>rosids</taxon>
        <taxon>fabids</taxon>
        <taxon>Fagales</taxon>
        <taxon>Fagaceae</taxon>
        <taxon>Quercus</taxon>
    </lineage>
</organism>
<dbReference type="Proteomes" id="UP000237347">
    <property type="component" value="Unassembled WGS sequence"/>
</dbReference>
<protein>
    <submittedName>
        <fullName evidence="1">Uncharacterized protein</fullName>
    </submittedName>
</protein>
<gene>
    <name evidence="1" type="ORF">CFP56_014043</name>
</gene>